<dbReference type="RefSeq" id="WP_114213635.1">
    <property type="nucleotide sequence ID" value="NZ_CP059303.1"/>
</dbReference>
<dbReference type="EMBL" id="WWCH01000008">
    <property type="protein sequence ID" value="MYM80203.1"/>
    <property type="molecule type" value="Genomic_DNA"/>
</dbReference>
<gene>
    <name evidence="1" type="ORF">GSE42_20035</name>
</gene>
<evidence type="ECO:0000313" key="1">
    <source>
        <dbReference type="EMBL" id="MYM80203.1"/>
    </source>
</evidence>
<proteinExistence type="predicted"/>
<dbReference type="Proteomes" id="UP000480763">
    <property type="component" value="Unassembled WGS sequence"/>
</dbReference>
<accession>A0A6L8MC88</accession>
<name>A0A6L8MC88_ACIBA</name>
<evidence type="ECO:0000313" key="2">
    <source>
        <dbReference type="Proteomes" id="UP000480763"/>
    </source>
</evidence>
<sequence length="133" mass="15133">MLTEKELLQEITQKVSDFWSVNKSPFLVSQLGANHTKADIRAATKGIAIVRWIQENASKLKVKLIYHPTQKEKIGLIPANEVFEYENNTPKLTSPSNEKELTLAFLEMLKTKCTPQELDQIEIPTKILVKLLT</sequence>
<organism evidence="1 2">
    <name type="scientific">Acinetobacter baumannii</name>
    <dbReference type="NCBI Taxonomy" id="470"/>
    <lineage>
        <taxon>Bacteria</taxon>
        <taxon>Pseudomonadati</taxon>
        <taxon>Pseudomonadota</taxon>
        <taxon>Gammaproteobacteria</taxon>
        <taxon>Moraxellales</taxon>
        <taxon>Moraxellaceae</taxon>
        <taxon>Acinetobacter</taxon>
        <taxon>Acinetobacter calcoaceticus/baumannii complex</taxon>
    </lineage>
</organism>
<protein>
    <submittedName>
        <fullName evidence="1">Uncharacterized protein</fullName>
    </submittedName>
</protein>
<reference evidence="1 2" key="1">
    <citation type="journal article" date="2017" name="Ann. Clin. Microbiol. Antimicrob.">
        <title>New eight genes identified at the clinical multidrug-resistant Acinetobacter baumannii DMS06669 strain in a Vietnam hospital.</title>
        <authorList>
            <person name="Si-Tuan N."/>
            <person name="Ngoc H.M."/>
            <person name="Hang P.T.T."/>
            <person name="Nguyen C."/>
            <person name="Van P.H."/>
            <person name="Huong N.T."/>
        </authorList>
    </citation>
    <scope>NUCLEOTIDE SEQUENCE [LARGE SCALE GENOMIC DNA]</scope>
    <source>
        <strain evidence="1 2">DMS06669</strain>
    </source>
</reference>
<dbReference type="AlphaFoldDB" id="A0A6L8MC88"/>
<comment type="caution">
    <text evidence="1">The sequence shown here is derived from an EMBL/GenBank/DDBJ whole genome shotgun (WGS) entry which is preliminary data.</text>
</comment>